<keyword evidence="2" id="KW-0812">Transmembrane</keyword>
<gene>
    <name evidence="3" type="ORF">E6C50_02790</name>
</gene>
<dbReference type="EMBL" id="SSNZ01000001">
    <property type="protein sequence ID" value="THF53148.1"/>
    <property type="molecule type" value="Genomic_DNA"/>
</dbReference>
<protein>
    <submittedName>
        <fullName evidence="3">Uncharacterized protein</fullName>
    </submittedName>
</protein>
<comment type="caution">
    <text evidence="3">The sequence shown here is derived from an EMBL/GenBank/DDBJ whole genome shotgun (WGS) entry which is preliminary data.</text>
</comment>
<sequence length="158" mass="18755">MSSYKKYKILKILADLKRENSLRPIRYDELEFSLSAEEINDRLKYPMRDISVICDDFYTLGFIQLTSYDGQPDIVRYYITENGEQAHFDRLYLNKLWYKDNRFLIPLTVSIIAIIFPVAVSIFDTSKLERIEKLEKELDSLRVELKLNSVKNRNESVK</sequence>
<evidence type="ECO:0000313" key="3">
    <source>
        <dbReference type="EMBL" id="THF53148.1"/>
    </source>
</evidence>
<evidence type="ECO:0000256" key="1">
    <source>
        <dbReference type="SAM" id="Coils"/>
    </source>
</evidence>
<evidence type="ECO:0000256" key="2">
    <source>
        <dbReference type="SAM" id="Phobius"/>
    </source>
</evidence>
<reference evidence="3 4" key="1">
    <citation type="submission" date="2019-04" db="EMBL/GenBank/DDBJ databases">
        <title>Flavobacterium sp. nov. isolated from construction timber.</title>
        <authorList>
            <person name="Lin S.-Y."/>
            <person name="Chang C.-T."/>
            <person name="Young C.-C."/>
        </authorList>
    </citation>
    <scope>NUCLEOTIDE SEQUENCE [LARGE SCALE GENOMIC DNA]</scope>
    <source>
        <strain evidence="3 4">CC-CTC003</strain>
    </source>
</reference>
<evidence type="ECO:0000313" key="4">
    <source>
        <dbReference type="Proteomes" id="UP000307507"/>
    </source>
</evidence>
<keyword evidence="1" id="KW-0175">Coiled coil</keyword>
<proteinExistence type="predicted"/>
<name>A0A4S4A4C2_9FLAO</name>
<keyword evidence="2" id="KW-0472">Membrane</keyword>
<dbReference type="RefSeq" id="WP_136401671.1">
    <property type="nucleotide sequence ID" value="NZ_SSNZ01000001.1"/>
</dbReference>
<organism evidence="3 4">
    <name type="scientific">Flavobacterium supellecticarium</name>
    <dbReference type="NCBI Taxonomy" id="2565924"/>
    <lineage>
        <taxon>Bacteria</taxon>
        <taxon>Pseudomonadati</taxon>
        <taxon>Bacteroidota</taxon>
        <taxon>Flavobacteriia</taxon>
        <taxon>Flavobacteriales</taxon>
        <taxon>Flavobacteriaceae</taxon>
        <taxon>Flavobacterium</taxon>
    </lineage>
</organism>
<accession>A0A4S4A4C2</accession>
<feature type="coiled-coil region" evidence="1">
    <location>
        <begin position="124"/>
        <end position="151"/>
    </location>
</feature>
<feature type="transmembrane region" description="Helical" evidence="2">
    <location>
        <begin position="103"/>
        <end position="123"/>
    </location>
</feature>
<keyword evidence="4" id="KW-1185">Reference proteome</keyword>
<keyword evidence="2" id="KW-1133">Transmembrane helix</keyword>
<dbReference type="Proteomes" id="UP000307507">
    <property type="component" value="Unassembled WGS sequence"/>
</dbReference>
<dbReference type="AlphaFoldDB" id="A0A4S4A4C2"/>